<dbReference type="EMBL" id="NZBU01000005">
    <property type="protein sequence ID" value="MAG22040.1"/>
    <property type="molecule type" value="Genomic_DNA"/>
</dbReference>
<evidence type="ECO:0000256" key="1">
    <source>
        <dbReference type="SAM" id="Phobius"/>
    </source>
</evidence>
<feature type="transmembrane region" description="Helical" evidence="1">
    <location>
        <begin position="7"/>
        <end position="29"/>
    </location>
</feature>
<feature type="transmembrane region" description="Helical" evidence="1">
    <location>
        <begin position="102"/>
        <end position="123"/>
    </location>
</feature>
<gene>
    <name evidence="2" type="ORF">CL943_01880</name>
</gene>
<feature type="transmembrane region" description="Helical" evidence="1">
    <location>
        <begin position="64"/>
        <end position="82"/>
    </location>
</feature>
<dbReference type="Proteomes" id="UP000226592">
    <property type="component" value="Unassembled WGS sequence"/>
</dbReference>
<name>A0A2D6M0T7_9ARCH</name>
<organism evidence="2 3">
    <name type="scientific">Candidatus Iainarchaeum sp</name>
    <dbReference type="NCBI Taxonomy" id="3101447"/>
    <lineage>
        <taxon>Archaea</taxon>
        <taxon>Candidatus Iainarchaeota</taxon>
        <taxon>Candidatus Iainarchaeia</taxon>
        <taxon>Candidatus Iainarchaeales</taxon>
        <taxon>Candidatus Iainarchaeaceae</taxon>
        <taxon>Candidatus Iainarchaeum</taxon>
    </lineage>
</organism>
<protein>
    <submittedName>
        <fullName evidence="2">Uncharacterized protein</fullName>
    </submittedName>
</protein>
<dbReference type="AlphaFoldDB" id="A0A2D6M0T7"/>
<feature type="transmembrane region" description="Helical" evidence="1">
    <location>
        <begin position="135"/>
        <end position="153"/>
    </location>
</feature>
<feature type="transmembrane region" description="Helical" evidence="1">
    <location>
        <begin position="35"/>
        <end position="52"/>
    </location>
</feature>
<proteinExistence type="predicted"/>
<keyword evidence="1" id="KW-1133">Transmembrane helix</keyword>
<evidence type="ECO:0000313" key="3">
    <source>
        <dbReference type="Proteomes" id="UP000226592"/>
    </source>
</evidence>
<sequence>MGLEIKWTDIIAFVPILLLSFYVPFNYIYEQIPELGIVMYASLVLFWFWMLVDAIRRPLKNKETTIVILVLVFFFAAFGYYLGVKRKDLKNVNVDTPLSKGVVKTFVILFGTMIIWAVLEYFYRNGITFQSLYPLVFLLAIFLMIFLPLLYMFKRAKQKKQL</sequence>
<accession>A0A2D6M0T7</accession>
<comment type="caution">
    <text evidence="2">The sequence shown here is derived from an EMBL/GenBank/DDBJ whole genome shotgun (WGS) entry which is preliminary data.</text>
</comment>
<keyword evidence="1" id="KW-0812">Transmembrane</keyword>
<keyword evidence="1" id="KW-0472">Membrane</keyword>
<evidence type="ECO:0000313" key="2">
    <source>
        <dbReference type="EMBL" id="MAG22040.1"/>
    </source>
</evidence>
<reference evidence="3" key="1">
    <citation type="submission" date="2017-09" db="EMBL/GenBank/DDBJ databases">
        <title>The Reconstruction of 2,631 Draft Metagenome-Assembled Genomes from the Global Oceans.</title>
        <authorList>
            <person name="Tully B.J."/>
            <person name="Graham E.D."/>
            <person name="Heidelberg J.F."/>
        </authorList>
    </citation>
    <scope>NUCLEOTIDE SEQUENCE [LARGE SCALE GENOMIC DNA]</scope>
</reference>